<dbReference type="Proteomes" id="UP000465241">
    <property type="component" value="Unassembled WGS sequence"/>
</dbReference>
<protein>
    <submittedName>
        <fullName evidence="2">Uncharacterized protein</fullName>
    </submittedName>
</protein>
<organism evidence="2 3">
    <name type="scientific">Mycolicibacterium murale</name>
    <dbReference type="NCBI Taxonomy" id="182220"/>
    <lineage>
        <taxon>Bacteria</taxon>
        <taxon>Bacillati</taxon>
        <taxon>Actinomycetota</taxon>
        <taxon>Actinomycetes</taxon>
        <taxon>Mycobacteriales</taxon>
        <taxon>Mycobacteriaceae</taxon>
        <taxon>Mycolicibacterium</taxon>
    </lineage>
</organism>
<dbReference type="EMBL" id="BLKT01000003">
    <property type="protein sequence ID" value="GFG58445.1"/>
    <property type="molecule type" value="Genomic_DNA"/>
</dbReference>
<gene>
    <name evidence="2" type="ORF">MMUR_25810</name>
</gene>
<feature type="compositionally biased region" description="Basic and acidic residues" evidence="1">
    <location>
        <begin position="10"/>
        <end position="20"/>
    </location>
</feature>
<proteinExistence type="predicted"/>
<dbReference type="AlphaFoldDB" id="A0A7I9WL21"/>
<evidence type="ECO:0000313" key="2">
    <source>
        <dbReference type="EMBL" id="GFG58445.1"/>
    </source>
</evidence>
<name>A0A7I9WL21_9MYCO</name>
<keyword evidence="3" id="KW-1185">Reference proteome</keyword>
<feature type="region of interest" description="Disordered" evidence="1">
    <location>
        <begin position="1"/>
        <end position="80"/>
    </location>
</feature>
<comment type="caution">
    <text evidence="2">The sequence shown here is derived from an EMBL/GenBank/DDBJ whole genome shotgun (WGS) entry which is preliminary data.</text>
</comment>
<evidence type="ECO:0000313" key="3">
    <source>
        <dbReference type="Proteomes" id="UP000465241"/>
    </source>
</evidence>
<sequence>MAAGMQVDHQAVDRSRRDMQDVGTGQAAEVDVSPREGLGHRRGGKDAQGSRQRARATGYRMQSHTVSPTPPWHTFRDANC</sequence>
<reference evidence="2 3" key="1">
    <citation type="journal article" date="2019" name="Emerg. Microbes Infect.">
        <title>Comprehensive subspecies identification of 175 nontuberculous mycobacteria species based on 7547 genomic profiles.</title>
        <authorList>
            <person name="Matsumoto Y."/>
            <person name="Kinjo T."/>
            <person name="Motooka D."/>
            <person name="Nabeya D."/>
            <person name="Jung N."/>
            <person name="Uechi K."/>
            <person name="Horii T."/>
            <person name="Iida T."/>
            <person name="Fujita J."/>
            <person name="Nakamura S."/>
        </authorList>
    </citation>
    <scope>NUCLEOTIDE SEQUENCE [LARGE SCALE GENOMIC DNA]</scope>
    <source>
        <strain evidence="2 3">JCM 13392</strain>
    </source>
</reference>
<evidence type="ECO:0000256" key="1">
    <source>
        <dbReference type="SAM" id="MobiDB-lite"/>
    </source>
</evidence>
<accession>A0A7I9WL21</accession>